<dbReference type="EMBL" id="JBBKZS010000005">
    <property type="protein sequence ID" value="MEJ8855621.1"/>
    <property type="molecule type" value="Genomic_DNA"/>
</dbReference>
<dbReference type="PANTHER" id="PTHR35271">
    <property type="entry name" value="ABC TRANSPORTER, SUBSTRATE-BINDING LIPOPROTEIN-RELATED"/>
    <property type="match status" value="1"/>
</dbReference>
<sequence length="335" mass="35804">MISSGSRIQGSKWARRTFVAAIGCACVTLPSSAWPQARIYRVGYLHPNDAHDAAYTSFMKALKERGYVVGKNVLVEERFANDKPDRLPGLAEELVAARVDVIVAVGPGAIRAARGATRTVPIVMAFSGEDPVKSGFAESLSRPGGNTTGLTAMSLDIAPKKLEFLRDMVPGLARTAVLRSRTIAEHTAQVKAIEDAAQRFGIRLQVELAGDAGQYPETFARIASAGNQAVLVLSGPEFTHNRQILVSLAAQYRLPSMFSFADIVEAGGLASYGPGHTDLSSRAVDYVDRILHGANPADMPIQQPTTFELVINRKTAKELGLTIPPALLVQATVIG</sequence>
<dbReference type="RefSeq" id="WP_340335705.1">
    <property type="nucleotide sequence ID" value="NZ_JBBKZS010000005.1"/>
</dbReference>
<dbReference type="Pfam" id="PF04392">
    <property type="entry name" value="ABC_sub_bind"/>
    <property type="match status" value="1"/>
</dbReference>
<evidence type="ECO:0000313" key="2">
    <source>
        <dbReference type="Proteomes" id="UP001367030"/>
    </source>
</evidence>
<evidence type="ECO:0000313" key="1">
    <source>
        <dbReference type="EMBL" id="MEJ8855621.1"/>
    </source>
</evidence>
<accession>A0ABU8X7L2</accession>
<dbReference type="InterPro" id="IPR007487">
    <property type="entry name" value="ABC_transpt-TYRBP-like"/>
</dbReference>
<proteinExistence type="predicted"/>
<dbReference type="PANTHER" id="PTHR35271:SF1">
    <property type="entry name" value="ABC TRANSPORTER, SUBSTRATE-BINDING LIPOPROTEIN"/>
    <property type="match status" value="1"/>
</dbReference>
<reference evidence="1 2" key="1">
    <citation type="submission" date="2024-03" db="EMBL/GenBank/DDBJ databases">
        <title>Novel species of the genus Variovorax.</title>
        <authorList>
            <person name="Liu Q."/>
            <person name="Xin Y.-H."/>
        </authorList>
    </citation>
    <scope>NUCLEOTIDE SEQUENCE [LARGE SCALE GENOMIC DNA]</scope>
    <source>
        <strain evidence="1 2">KACC 18901</strain>
    </source>
</reference>
<dbReference type="Proteomes" id="UP001367030">
    <property type="component" value="Unassembled WGS sequence"/>
</dbReference>
<gene>
    <name evidence="1" type="ORF">WKW79_13630</name>
</gene>
<comment type="caution">
    <text evidence="1">The sequence shown here is derived from an EMBL/GenBank/DDBJ whole genome shotgun (WGS) entry which is preliminary data.</text>
</comment>
<keyword evidence="2" id="KW-1185">Reference proteome</keyword>
<protein>
    <submittedName>
        <fullName evidence="1">ABC transporter substrate-binding protein</fullName>
    </submittedName>
</protein>
<dbReference type="CDD" id="cd06325">
    <property type="entry name" value="PBP1_ABC_unchar_transporter"/>
    <property type="match status" value="1"/>
</dbReference>
<name>A0ABU8X7L2_9BURK</name>
<organism evidence="1 2">
    <name type="scientific">Variovorax robiniae</name>
    <dbReference type="NCBI Taxonomy" id="1836199"/>
    <lineage>
        <taxon>Bacteria</taxon>
        <taxon>Pseudomonadati</taxon>
        <taxon>Pseudomonadota</taxon>
        <taxon>Betaproteobacteria</taxon>
        <taxon>Burkholderiales</taxon>
        <taxon>Comamonadaceae</taxon>
        <taxon>Variovorax</taxon>
    </lineage>
</organism>
<dbReference type="Gene3D" id="3.40.50.2300">
    <property type="match status" value="2"/>
</dbReference>